<dbReference type="InterPro" id="IPR016071">
    <property type="entry name" value="Staphylococal_nuclease_OB-fold"/>
</dbReference>
<evidence type="ECO:0000259" key="1">
    <source>
        <dbReference type="PROSITE" id="PS50830"/>
    </source>
</evidence>
<sequence>MRRSGDPWLRLLRILTPRGMRGFLFPLILLGSALGAWLATQRPAPDSAFLSCAATDGDTLRCGEERVRLLGLDAPEMSGRCADESRRARAARDRLAALVQGGVRLARDGEDRYGRTLATAFDREGRDLTRILIREGHARPYDGRTRRQGWC</sequence>
<dbReference type="Pfam" id="PF00565">
    <property type="entry name" value="SNase"/>
    <property type="match status" value="1"/>
</dbReference>
<dbReference type="Proteomes" id="UP001526430">
    <property type="component" value="Unassembled WGS sequence"/>
</dbReference>
<dbReference type="RefSeq" id="WP_301588956.1">
    <property type="nucleotide sequence ID" value="NZ_JAPFQI010000002.1"/>
</dbReference>
<dbReference type="InterPro" id="IPR035437">
    <property type="entry name" value="SNase_OB-fold_sf"/>
</dbReference>
<evidence type="ECO:0000313" key="2">
    <source>
        <dbReference type="EMBL" id="MCW8085111.1"/>
    </source>
</evidence>
<dbReference type="EMBL" id="JAPFQI010000002">
    <property type="protein sequence ID" value="MCW8085111.1"/>
    <property type="molecule type" value="Genomic_DNA"/>
</dbReference>
<evidence type="ECO:0000313" key="3">
    <source>
        <dbReference type="Proteomes" id="UP001526430"/>
    </source>
</evidence>
<organism evidence="2 3">
    <name type="scientific">Sabulicella glaciei</name>
    <dbReference type="NCBI Taxonomy" id="2984948"/>
    <lineage>
        <taxon>Bacteria</taxon>
        <taxon>Pseudomonadati</taxon>
        <taxon>Pseudomonadota</taxon>
        <taxon>Alphaproteobacteria</taxon>
        <taxon>Acetobacterales</taxon>
        <taxon>Acetobacteraceae</taxon>
        <taxon>Sabulicella</taxon>
    </lineage>
</organism>
<comment type="caution">
    <text evidence="2">The sequence shown here is derived from an EMBL/GenBank/DDBJ whole genome shotgun (WGS) entry which is preliminary data.</text>
</comment>
<dbReference type="PROSITE" id="PS50830">
    <property type="entry name" value="TNASE_3"/>
    <property type="match status" value="1"/>
</dbReference>
<proteinExistence type="predicted"/>
<feature type="domain" description="TNase-like" evidence="1">
    <location>
        <begin position="56"/>
        <end position="151"/>
    </location>
</feature>
<dbReference type="SMART" id="SM00318">
    <property type="entry name" value="SNc"/>
    <property type="match status" value="1"/>
</dbReference>
<dbReference type="SUPFAM" id="SSF50199">
    <property type="entry name" value="Staphylococcal nuclease"/>
    <property type="match status" value="1"/>
</dbReference>
<dbReference type="Gene3D" id="2.40.50.90">
    <property type="match status" value="1"/>
</dbReference>
<name>A0ABT3NSI2_9PROT</name>
<reference evidence="2 3" key="1">
    <citation type="submission" date="2022-10" db="EMBL/GenBank/DDBJ databases">
        <title>Roseococcus glaciei nov., sp. nov., isolated from glacier.</title>
        <authorList>
            <person name="Liu Q."/>
            <person name="Xin Y.-H."/>
        </authorList>
    </citation>
    <scope>NUCLEOTIDE SEQUENCE [LARGE SCALE GENOMIC DNA]</scope>
    <source>
        <strain evidence="2 3">MDT2-1-1</strain>
    </source>
</reference>
<gene>
    <name evidence="2" type="ORF">OF850_05695</name>
</gene>
<protein>
    <submittedName>
        <fullName evidence="2">Thermonuclease family protein</fullName>
    </submittedName>
</protein>
<accession>A0ABT3NSI2</accession>
<keyword evidence="3" id="KW-1185">Reference proteome</keyword>